<dbReference type="InterPro" id="IPR029069">
    <property type="entry name" value="HotDog_dom_sf"/>
</dbReference>
<dbReference type="InterPro" id="IPR045023">
    <property type="entry name" value="FATA/B"/>
</dbReference>
<protein>
    <submittedName>
        <fullName evidence="10">Putative oleoyl-[acyl-carrier protein] thioesterase (Putative)</fullName>
    </submittedName>
</protein>
<dbReference type="OrthoDB" id="9801517at2"/>
<dbReference type="PATRIC" id="fig|1620.3.peg.1166"/>
<dbReference type="CDD" id="cd00586">
    <property type="entry name" value="4HBT"/>
    <property type="match status" value="1"/>
</dbReference>
<evidence type="ECO:0000256" key="4">
    <source>
        <dbReference type="ARBA" id="ARBA00022832"/>
    </source>
</evidence>
<sequence length="248" mass="28846">MPKTYDISHKVKYYECDMTKQVSVPMLLNLAILVSNMQSEDLQVGDDFVHERGMGWIVLQYDIDIKRRPMVDEVVTLRTMAREFNAFFANRDFVFIDADGEEIIKIHSLFSLMDMEKRKLVRIPKEMVQGYEPEVVKRISRGEAPASITDEDVIAYEKQYGVRYTDIDFNLHVNNSHYFDWMIDVLDVDFLNQHEITTMNIRFEKEVGASDKVTSQAVMNDEQTQSKHRILFADGGLATEAVINWTNK</sequence>
<dbReference type="GO" id="GO:0016297">
    <property type="term" value="F:fatty acyl-[ACP] hydrolase activity"/>
    <property type="evidence" value="ECO:0007669"/>
    <property type="project" value="InterPro"/>
</dbReference>
<feature type="domain" description="Acyl-ACP thioesterase N-terminal hotdog" evidence="8">
    <location>
        <begin position="3"/>
        <end position="131"/>
    </location>
</feature>
<dbReference type="Pfam" id="PF20791">
    <property type="entry name" value="Acyl-ACP_TE_C"/>
    <property type="match status" value="1"/>
</dbReference>
<accession>A0A0R2JLA7</accession>
<keyword evidence="5" id="KW-0809">Transit peptide</keyword>
<feature type="domain" description="Acyl-ACP thioesterase-like C-terminal" evidence="9">
    <location>
        <begin position="156"/>
        <end position="246"/>
    </location>
</feature>
<organism evidence="10 11">
    <name type="scientific">Weissella minor</name>
    <dbReference type="NCBI Taxonomy" id="1620"/>
    <lineage>
        <taxon>Bacteria</taxon>
        <taxon>Bacillati</taxon>
        <taxon>Bacillota</taxon>
        <taxon>Bacilli</taxon>
        <taxon>Lactobacillales</taxon>
        <taxon>Lactobacillaceae</taxon>
        <taxon>Weissella</taxon>
    </lineage>
</organism>
<dbReference type="Proteomes" id="UP000051673">
    <property type="component" value="Unassembled WGS sequence"/>
</dbReference>
<evidence type="ECO:0000256" key="2">
    <source>
        <dbReference type="ARBA" id="ARBA00022516"/>
    </source>
</evidence>
<evidence type="ECO:0000256" key="7">
    <source>
        <dbReference type="ARBA" id="ARBA00023160"/>
    </source>
</evidence>
<dbReference type="RefSeq" id="WP_057789016.1">
    <property type="nucleotide sequence ID" value="NZ_JQCD01000031.1"/>
</dbReference>
<dbReference type="Pfam" id="PF01643">
    <property type="entry name" value="Acyl-ACP_TE"/>
    <property type="match status" value="1"/>
</dbReference>
<evidence type="ECO:0000259" key="8">
    <source>
        <dbReference type="Pfam" id="PF01643"/>
    </source>
</evidence>
<keyword evidence="3" id="KW-0378">Hydrolase</keyword>
<dbReference type="EMBL" id="JQCD01000031">
    <property type="protein sequence ID" value="KRN76101.1"/>
    <property type="molecule type" value="Genomic_DNA"/>
</dbReference>
<dbReference type="InterPro" id="IPR049427">
    <property type="entry name" value="Acyl-ACP_TE_C"/>
</dbReference>
<evidence type="ECO:0000259" key="9">
    <source>
        <dbReference type="Pfam" id="PF20791"/>
    </source>
</evidence>
<dbReference type="STRING" id="1620.IV67_GL001152"/>
<evidence type="ECO:0000256" key="3">
    <source>
        <dbReference type="ARBA" id="ARBA00022801"/>
    </source>
</evidence>
<dbReference type="InterPro" id="IPR002864">
    <property type="entry name" value="Acyl-ACP_thioesterase_NHD"/>
</dbReference>
<dbReference type="GO" id="GO:0000036">
    <property type="term" value="F:acyl carrier activity"/>
    <property type="evidence" value="ECO:0007669"/>
    <property type="project" value="TreeGrafter"/>
</dbReference>
<proteinExistence type="inferred from homology"/>
<keyword evidence="11" id="KW-1185">Reference proteome</keyword>
<reference evidence="10 11" key="1">
    <citation type="journal article" date="2015" name="Genome Announc.">
        <title>Expanding the biotechnology potential of lactobacilli through comparative genomics of 213 strains and associated genera.</title>
        <authorList>
            <person name="Sun Z."/>
            <person name="Harris H.M."/>
            <person name="McCann A."/>
            <person name="Guo C."/>
            <person name="Argimon S."/>
            <person name="Zhang W."/>
            <person name="Yang X."/>
            <person name="Jeffery I.B."/>
            <person name="Cooney J.C."/>
            <person name="Kagawa T.F."/>
            <person name="Liu W."/>
            <person name="Song Y."/>
            <person name="Salvetti E."/>
            <person name="Wrobel A."/>
            <person name="Rasinkangas P."/>
            <person name="Parkhill J."/>
            <person name="Rea M.C."/>
            <person name="O'Sullivan O."/>
            <person name="Ritari J."/>
            <person name="Douillard F.P."/>
            <person name="Paul Ross R."/>
            <person name="Yang R."/>
            <person name="Briner A.E."/>
            <person name="Felis G.E."/>
            <person name="de Vos W.M."/>
            <person name="Barrangou R."/>
            <person name="Klaenhammer T.R."/>
            <person name="Caufield P.W."/>
            <person name="Cui Y."/>
            <person name="Zhang H."/>
            <person name="O'Toole P.W."/>
        </authorList>
    </citation>
    <scope>NUCLEOTIDE SEQUENCE [LARGE SCALE GENOMIC DNA]</scope>
    <source>
        <strain evidence="10 11">DSM 20014</strain>
    </source>
</reference>
<keyword evidence="7" id="KW-0275">Fatty acid biosynthesis</keyword>
<dbReference type="Gene3D" id="3.10.129.10">
    <property type="entry name" value="Hotdog Thioesterase"/>
    <property type="match status" value="1"/>
</dbReference>
<evidence type="ECO:0000256" key="5">
    <source>
        <dbReference type="ARBA" id="ARBA00022946"/>
    </source>
</evidence>
<dbReference type="PANTHER" id="PTHR31727:SF6">
    <property type="entry name" value="OLEOYL-ACYL CARRIER PROTEIN THIOESTERASE 1, CHLOROPLASTIC"/>
    <property type="match status" value="1"/>
</dbReference>
<gene>
    <name evidence="10" type="ORF">IV67_GL001152</name>
</gene>
<dbReference type="SUPFAM" id="SSF54637">
    <property type="entry name" value="Thioesterase/thiol ester dehydrase-isomerase"/>
    <property type="match status" value="2"/>
</dbReference>
<dbReference type="PANTHER" id="PTHR31727">
    <property type="entry name" value="OLEOYL-ACYL CARRIER PROTEIN THIOESTERASE 1, CHLOROPLASTIC"/>
    <property type="match status" value="1"/>
</dbReference>
<evidence type="ECO:0000256" key="6">
    <source>
        <dbReference type="ARBA" id="ARBA00023098"/>
    </source>
</evidence>
<keyword evidence="6" id="KW-0443">Lipid metabolism</keyword>
<comment type="similarity">
    <text evidence="1">Belongs to the acyl-ACP thioesterase family.</text>
</comment>
<keyword evidence="2" id="KW-0444">Lipid biosynthesis</keyword>
<keyword evidence="4" id="KW-0276">Fatty acid metabolism</keyword>
<name>A0A0R2JLA7_9LACO</name>
<comment type="caution">
    <text evidence="10">The sequence shown here is derived from an EMBL/GenBank/DDBJ whole genome shotgun (WGS) entry which is preliminary data.</text>
</comment>
<evidence type="ECO:0000313" key="11">
    <source>
        <dbReference type="Proteomes" id="UP000051673"/>
    </source>
</evidence>
<evidence type="ECO:0000256" key="1">
    <source>
        <dbReference type="ARBA" id="ARBA00006500"/>
    </source>
</evidence>
<evidence type="ECO:0000313" key="10">
    <source>
        <dbReference type="EMBL" id="KRN76101.1"/>
    </source>
</evidence>
<dbReference type="AlphaFoldDB" id="A0A0R2JLA7"/>